<dbReference type="RefSeq" id="WP_264225015.1">
    <property type="nucleotide sequence ID" value="NZ_CP107716.1"/>
</dbReference>
<dbReference type="InterPro" id="IPR029068">
    <property type="entry name" value="Glyas_Bleomycin-R_OHBP_Dase"/>
</dbReference>
<evidence type="ECO:0000259" key="1">
    <source>
        <dbReference type="PROSITE" id="PS51819"/>
    </source>
</evidence>
<dbReference type="InterPro" id="IPR004360">
    <property type="entry name" value="Glyas_Fos-R_dOase_dom"/>
</dbReference>
<evidence type="ECO:0000313" key="2">
    <source>
        <dbReference type="EMBL" id="UYQ71363.1"/>
    </source>
</evidence>
<keyword evidence="3" id="KW-1185">Reference proteome</keyword>
<evidence type="ECO:0000313" key="3">
    <source>
        <dbReference type="Proteomes" id="UP001163882"/>
    </source>
</evidence>
<protein>
    <submittedName>
        <fullName evidence="2">VOC family protein</fullName>
    </submittedName>
</protein>
<dbReference type="EMBL" id="CP107716">
    <property type="protein sequence ID" value="UYQ71363.1"/>
    <property type="molecule type" value="Genomic_DNA"/>
</dbReference>
<dbReference type="SUPFAM" id="SSF54593">
    <property type="entry name" value="Glyoxalase/Bleomycin resistance protein/Dihydroxybiphenyl dioxygenase"/>
    <property type="match status" value="1"/>
</dbReference>
<feature type="domain" description="VOC" evidence="1">
    <location>
        <begin position="7"/>
        <end position="127"/>
    </location>
</feature>
<dbReference type="Proteomes" id="UP001163882">
    <property type="component" value="Chromosome"/>
</dbReference>
<organism evidence="2 3">
    <name type="scientific">Pelagibacterium flavum</name>
    <dbReference type="NCBI Taxonomy" id="2984530"/>
    <lineage>
        <taxon>Bacteria</taxon>
        <taxon>Pseudomonadati</taxon>
        <taxon>Pseudomonadota</taxon>
        <taxon>Alphaproteobacteria</taxon>
        <taxon>Hyphomicrobiales</taxon>
        <taxon>Devosiaceae</taxon>
        <taxon>Pelagibacterium</taxon>
    </lineage>
</organism>
<proteinExistence type="predicted"/>
<dbReference type="InterPro" id="IPR037523">
    <property type="entry name" value="VOC_core"/>
</dbReference>
<name>A0ABY6ILA6_9HYPH</name>
<dbReference type="Gene3D" id="3.10.180.10">
    <property type="entry name" value="2,3-Dihydroxybiphenyl 1,2-Dioxygenase, domain 1"/>
    <property type="match status" value="1"/>
</dbReference>
<dbReference type="PROSITE" id="PS51819">
    <property type="entry name" value="VOC"/>
    <property type="match status" value="1"/>
</dbReference>
<gene>
    <name evidence="2" type="ORF">OF122_15095</name>
</gene>
<reference evidence="2" key="1">
    <citation type="submission" date="2022-10" db="EMBL/GenBank/DDBJ databases">
        <title>YIM 151497 complete genome.</title>
        <authorList>
            <person name="Chen X."/>
        </authorList>
    </citation>
    <scope>NUCLEOTIDE SEQUENCE</scope>
    <source>
        <strain evidence="2">YIM 151497</strain>
    </source>
</reference>
<accession>A0ABY6ILA6</accession>
<dbReference type="Pfam" id="PF00903">
    <property type="entry name" value="Glyoxalase"/>
    <property type="match status" value="1"/>
</dbReference>
<sequence>MAHLKDKVSSAIIAVGDIERARKFYSETLGLELEEDGMGGVLVYKTGSTRLLVYPSDFAGTNKANAVVFDCGGDIEGIVESLRGKGVTFEHYPDMGLDFENGIHSSGDFKMVWFKDPDGNILHLNSA</sequence>